<dbReference type="InterPro" id="IPR015424">
    <property type="entry name" value="PyrdxlP-dep_Trfase"/>
</dbReference>
<comment type="similarity">
    <text evidence="3">Belongs to the class-III pyridoxal-phosphate-dependent aminotransferase family.</text>
</comment>
<reference evidence="4" key="1">
    <citation type="submission" date="2019-02" db="EMBL/GenBank/DDBJ databases">
        <title>Draft genome of the type strain Pelomonas aquatica CCUG 52575T.</title>
        <authorList>
            <person name="Gomila M."/>
            <person name="Lalucat J."/>
        </authorList>
    </citation>
    <scope>NUCLEOTIDE SEQUENCE</scope>
    <source>
        <strain evidence="4">CCUG 52575</strain>
    </source>
</reference>
<gene>
    <name evidence="4" type="ORF">EXJ73_19045</name>
</gene>
<keyword evidence="4" id="KW-0808">Transferase</keyword>
<dbReference type="Gene3D" id="3.40.640.10">
    <property type="entry name" value="Type I PLP-dependent aspartate aminotransferase-like (Major domain)"/>
    <property type="match status" value="1"/>
</dbReference>
<name>A0A9X4LQC8_9BURK</name>
<dbReference type="InterPro" id="IPR005814">
    <property type="entry name" value="Aminotrans_3"/>
</dbReference>
<keyword evidence="4" id="KW-0032">Aminotransferase</keyword>
<dbReference type="RefSeq" id="WP_268154154.1">
    <property type="nucleotide sequence ID" value="NZ_JAPPUW010000032.1"/>
</dbReference>
<accession>A0A9X4LQC8</accession>
<dbReference type="PANTHER" id="PTHR43713">
    <property type="entry name" value="GLUTAMATE-1-SEMIALDEHYDE 2,1-AMINOMUTASE"/>
    <property type="match status" value="1"/>
</dbReference>
<sequence>MASWPDPTSRSKELYDRGLKVLPGGITRTMPWQEPFPVYAARGEGAYVIDVDGTRRLDLLNNFASLIHGHAHPEVVQAVRRQVGNGSAFTLPTEPEVALAETICGRAASFEQVRFCNSGSEAVMSAIKAARAITGRPKIVKAEGAYHGSYDYAEVSLDSSPANWGGDPNSVGYSKGVPKGVTNDVVVIPFNDVEAAERIIRANAADIAAVLLDAAPSYLGFVQMSRPFIDMVERVTREIGALFILDEVITFRSHVGGAQTLLGINPDLTTLAKIIGGGFPVGAVVGRREFMRVYDHREGKPGLPWSGTFTANPVSMTAGKVTLDLLDQAAIDRMARLNERLVAGLNEAFARSGFPGQVTGFASSFKVYGHTRPITDYRSGFSTPQEADRVAALQRALTVEGFHIARNGKGFLSTPMTEADIDGFVNVVSGIVDAELRRNV</sequence>
<dbReference type="SUPFAM" id="SSF53383">
    <property type="entry name" value="PLP-dependent transferases"/>
    <property type="match status" value="1"/>
</dbReference>
<evidence type="ECO:0000313" key="4">
    <source>
        <dbReference type="EMBL" id="MDG0864563.1"/>
    </source>
</evidence>
<keyword evidence="5" id="KW-1185">Reference proteome</keyword>
<evidence type="ECO:0000256" key="3">
    <source>
        <dbReference type="RuleBase" id="RU003560"/>
    </source>
</evidence>
<dbReference type="Gene3D" id="3.90.1150.10">
    <property type="entry name" value="Aspartate Aminotransferase, domain 1"/>
    <property type="match status" value="1"/>
</dbReference>
<evidence type="ECO:0000256" key="1">
    <source>
        <dbReference type="ARBA" id="ARBA00001933"/>
    </source>
</evidence>
<protein>
    <submittedName>
        <fullName evidence="4">Aspartate aminotransferase family protein</fullName>
    </submittedName>
</protein>
<dbReference type="Proteomes" id="UP001152766">
    <property type="component" value="Unassembled WGS sequence"/>
</dbReference>
<evidence type="ECO:0000256" key="2">
    <source>
        <dbReference type="ARBA" id="ARBA00022898"/>
    </source>
</evidence>
<organism evidence="4 5">
    <name type="scientific">Pelomonas aquatica</name>
    <dbReference type="NCBI Taxonomy" id="431058"/>
    <lineage>
        <taxon>Bacteria</taxon>
        <taxon>Pseudomonadati</taxon>
        <taxon>Pseudomonadota</taxon>
        <taxon>Betaproteobacteria</taxon>
        <taxon>Burkholderiales</taxon>
        <taxon>Sphaerotilaceae</taxon>
        <taxon>Roseateles</taxon>
    </lineage>
</organism>
<dbReference type="EMBL" id="SGUG01000036">
    <property type="protein sequence ID" value="MDG0864563.1"/>
    <property type="molecule type" value="Genomic_DNA"/>
</dbReference>
<dbReference type="GO" id="GO:0030170">
    <property type="term" value="F:pyridoxal phosphate binding"/>
    <property type="evidence" value="ECO:0007669"/>
    <property type="project" value="InterPro"/>
</dbReference>
<evidence type="ECO:0000313" key="5">
    <source>
        <dbReference type="Proteomes" id="UP001152766"/>
    </source>
</evidence>
<dbReference type="AlphaFoldDB" id="A0A9X4LQC8"/>
<keyword evidence="2 3" id="KW-0663">Pyridoxal phosphate</keyword>
<comment type="caution">
    <text evidence="4">The sequence shown here is derived from an EMBL/GenBank/DDBJ whole genome shotgun (WGS) entry which is preliminary data.</text>
</comment>
<dbReference type="CDD" id="cd00610">
    <property type="entry name" value="OAT_like"/>
    <property type="match status" value="1"/>
</dbReference>
<dbReference type="PANTHER" id="PTHR43713:SF3">
    <property type="entry name" value="GLUTAMATE-1-SEMIALDEHYDE 2,1-AMINOMUTASE 1, CHLOROPLASTIC-RELATED"/>
    <property type="match status" value="1"/>
</dbReference>
<dbReference type="Pfam" id="PF00202">
    <property type="entry name" value="Aminotran_3"/>
    <property type="match status" value="1"/>
</dbReference>
<dbReference type="GO" id="GO:0008483">
    <property type="term" value="F:transaminase activity"/>
    <property type="evidence" value="ECO:0007669"/>
    <property type="project" value="UniProtKB-KW"/>
</dbReference>
<comment type="cofactor">
    <cofactor evidence="1">
        <name>pyridoxal 5'-phosphate</name>
        <dbReference type="ChEBI" id="CHEBI:597326"/>
    </cofactor>
</comment>
<proteinExistence type="inferred from homology"/>
<dbReference type="InterPro" id="IPR015421">
    <property type="entry name" value="PyrdxlP-dep_Trfase_major"/>
</dbReference>
<dbReference type="InterPro" id="IPR015422">
    <property type="entry name" value="PyrdxlP-dep_Trfase_small"/>
</dbReference>